<sequence>MVLFPAPYIFNGGILKIVRIKAGSTAKDRHIVMKSSILLLLIGFILVRENFLPNVTNDELLVIGTKMSPSARFGWGPPNTPTGKGSFVQPLPNDGSPPSPVTPPKK</sequence>
<feature type="region of interest" description="Disordered" evidence="1">
    <location>
        <begin position="73"/>
        <end position="106"/>
    </location>
</feature>
<evidence type="ECO:0000313" key="2">
    <source>
        <dbReference type="EMBL" id="CAB54309.1"/>
    </source>
</evidence>
<dbReference type="PaxDb" id="6239-T10B10.9"/>
<feature type="compositionally biased region" description="Pro residues" evidence="1">
    <location>
        <begin position="95"/>
        <end position="106"/>
    </location>
</feature>
<dbReference type="CTD" id="181609"/>
<protein>
    <submittedName>
        <fullName evidence="2">Secreted protein</fullName>
    </submittedName>
</protein>
<dbReference type="AlphaFoldDB" id="Q9U374"/>
<dbReference type="EMBL" id="BX284606">
    <property type="protein sequence ID" value="CAB54309.1"/>
    <property type="molecule type" value="Genomic_DNA"/>
</dbReference>
<accession>Q9U374</accession>
<organism evidence="2 3">
    <name type="scientific">Caenorhabditis elegans</name>
    <dbReference type="NCBI Taxonomy" id="6239"/>
    <lineage>
        <taxon>Eukaryota</taxon>
        <taxon>Metazoa</taxon>
        <taxon>Ecdysozoa</taxon>
        <taxon>Nematoda</taxon>
        <taxon>Chromadorea</taxon>
        <taxon>Rhabditida</taxon>
        <taxon>Rhabditina</taxon>
        <taxon>Rhabditomorpha</taxon>
        <taxon>Rhabditoidea</taxon>
        <taxon>Rhabditidae</taxon>
        <taxon>Peloderinae</taxon>
        <taxon>Caenorhabditis</taxon>
    </lineage>
</organism>
<dbReference type="SMR" id="Q9U374"/>
<dbReference type="RefSeq" id="NP_510519.1">
    <property type="nucleotide sequence ID" value="NM_078118.4"/>
</dbReference>
<reference evidence="2 3" key="1">
    <citation type="journal article" date="1998" name="Science">
        <title>Genome sequence of the nematode C. elegans: a platform for investigating biology.</title>
        <authorList>
            <consortium name="The C. elegans sequencing consortium"/>
            <person name="Sulson J.E."/>
            <person name="Waterston R."/>
        </authorList>
    </citation>
    <scope>NUCLEOTIDE SEQUENCE [LARGE SCALE GENOMIC DNA]</scope>
    <source>
        <strain evidence="2 3">Bristol N2</strain>
    </source>
</reference>
<keyword evidence="3" id="KW-1185">Reference proteome</keyword>
<dbReference type="Bgee" id="WBGene00011685">
    <property type="expression patterns" value="Expressed in material anatomical entity and 2 other cell types or tissues"/>
</dbReference>
<dbReference type="PIR" id="T24774">
    <property type="entry name" value="T24774"/>
</dbReference>
<evidence type="ECO:0000313" key="3">
    <source>
        <dbReference type="Proteomes" id="UP000001940"/>
    </source>
</evidence>
<dbReference type="KEGG" id="cel:CELE_T10B10.9"/>
<gene>
    <name evidence="2" type="ORF">CELE_T10B10.9</name>
    <name evidence="2 4" type="ORF">T10B10.9</name>
</gene>
<name>Q9U374_CAEEL</name>
<dbReference type="HOGENOM" id="CLU_2225582_0_0_1"/>
<dbReference type="STRING" id="6239.T10B10.9.1"/>
<dbReference type="UCSC" id="T10B10.9.4">
    <property type="organism name" value="c. elegans"/>
</dbReference>
<evidence type="ECO:0000256" key="1">
    <source>
        <dbReference type="SAM" id="MobiDB-lite"/>
    </source>
</evidence>
<dbReference type="Proteomes" id="UP000001940">
    <property type="component" value="Chromosome X"/>
</dbReference>
<evidence type="ECO:0000313" key="4">
    <source>
        <dbReference type="WormBase" id="T10B10.9"/>
    </source>
</evidence>
<dbReference type="WormBase" id="T10B10.9">
    <property type="protein sequence ID" value="CE23964"/>
    <property type="gene ID" value="WBGene00011685"/>
</dbReference>
<dbReference type="AGR" id="WB:WBGene00011685"/>
<dbReference type="GeneID" id="181609"/>
<proteinExistence type="predicted"/>
<dbReference type="InParanoid" id="Q9U374"/>